<organism evidence="2 3">
    <name type="scientific">Aureobasidium melanogenum</name>
    <name type="common">Aureobasidium pullulans var. melanogenum</name>
    <dbReference type="NCBI Taxonomy" id="46634"/>
    <lineage>
        <taxon>Eukaryota</taxon>
        <taxon>Fungi</taxon>
        <taxon>Dikarya</taxon>
        <taxon>Ascomycota</taxon>
        <taxon>Pezizomycotina</taxon>
        <taxon>Dothideomycetes</taxon>
        <taxon>Dothideomycetidae</taxon>
        <taxon>Dothideales</taxon>
        <taxon>Saccotheciaceae</taxon>
        <taxon>Aureobasidium</taxon>
    </lineage>
</organism>
<dbReference type="OrthoDB" id="3878156at2759"/>
<feature type="transmembrane region" description="Helical" evidence="1">
    <location>
        <begin position="21"/>
        <end position="40"/>
    </location>
</feature>
<accession>A0A9P8ECN3</accession>
<name>A0A9P8ECN3_AURME</name>
<feature type="non-terminal residue" evidence="2">
    <location>
        <position position="309"/>
    </location>
</feature>
<keyword evidence="1" id="KW-0812">Transmembrane</keyword>
<comment type="caution">
    <text evidence="2">The sequence shown here is derived from an EMBL/GenBank/DDBJ whole genome shotgun (WGS) entry which is preliminary data.</text>
</comment>
<feature type="transmembrane region" description="Helical" evidence="1">
    <location>
        <begin position="228"/>
        <end position="249"/>
    </location>
</feature>
<keyword evidence="1" id="KW-0472">Membrane</keyword>
<reference evidence="2" key="2">
    <citation type="submission" date="2021-08" db="EMBL/GenBank/DDBJ databases">
        <authorList>
            <person name="Gostincar C."/>
            <person name="Sun X."/>
            <person name="Song Z."/>
            <person name="Gunde-Cimerman N."/>
        </authorList>
    </citation>
    <scope>NUCLEOTIDE SEQUENCE</scope>
    <source>
        <strain evidence="2">EXF-9911</strain>
    </source>
</reference>
<feature type="transmembrane region" description="Helical" evidence="1">
    <location>
        <begin position="261"/>
        <end position="286"/>
    </location>
</feature>
<gene>
    <name evidence="2" type="ORF">KCU76_g10330</name>
</gene>
<dbReference type="AlphaFoldDB" id="A0A9P8ECN3"/>
<dbReference type="EMBL" id="JAHFXF010000456">
    <property type="protein sequence ID" value="KAG9687426.1"/>
    <property type="molecule type" value="Genomic_DNA"/>
</dbReference>
<protein>
    <submittedName>
        <fullName evidence="2">Uncharacterized protein</fullName>
    </submittedName>
</protein>
<evidence type="ECO:0000256" key="1">
    <source>
        <dbReference type="SAM" id="Phobius"/>
    </source>
</evidence>
<feature type="transmembrane region" description="Helical" evidence="1">
    <location>
        <begin position="186"/>
        <end position="207"/>
    </location>
</feature>
<proteinExistence type="predicted"/>
<evidence type="ECO:0000313" key="2">
    <source>
        <dbReference type="EMBL" id="KAG9687426.1"/>
    </source>
</evidence>
<sequence length="309" mass="33911">MVASPNSQHQVREQLNTKDNSVMYGAGYALVTVLLIWLDWSGVPTDTAFDITTHWISSLCLLIACFTLLGHVLEALGEAALPDDQEKGKARACIGAILSMYMAILLAILSHCLDNKIFIYKLFWIQVSTLPGAYLATTRLGNTIDGKEQGLKKTCKYGLVDLLLWIHLQNMPVLKDGATRKEDDEYALAFIGFLLGLFILVSTNIVYLIDSLNHAVKTRVAENSKGRVLVTLGASMGIGIMMIGAMVPLELIFHILDGKHWMYQILLAEQGALPGAYLIGGSAWLARTYMGQQSTLPGYSTIDTEEGQK</sequence>
<evidence type="ECO:0000313" key="3">
    <source>
        <dbReference type="Proteomes" id="UP000779574"/>
    </source>
</evidence>
<dbReference type="Proteomes" id="UP000779574">
    <property type="component" value="Unassembled WGS sequence"/>
</dbReference>
<feature type="transmembrane region" description="Helical" evidence="1">
    <location>
        <begin position="52"/>
        <end position="73"/>
    </location>
</feature>
<feature type="transmembrane region" description="Helical" evidence="1">
    <location>
        <begin position="93"/>
        <end position="111"/>
    </location>
</feature>
<reference evidence="2" key="1">
    <citation type="journal article" date="2021" name="J Fungi (Basel)">
        <title>Virulence traits and population genomics of the black yeast Aureobasidium melanogenum.</title>
        <authorList>
            <person name="Cernosa A."/>
            <person name="Sun X."/>
            <person name="Gostincar C."/>
            <person name="Fang C."/>
            <person name="Gunde-Cimerman N."/>
            <person name="Song Z."/>
        </authorList>
    </citation>
    <scope>NUCLEOTIDE SEQUENCE</scope>
    <source>
        <strain evidence="2">EXF-9911</strain>
    </source>
</reference>
<keyword evidence="1" id="KW-1133">Transmembrane helix</keyword>